<accession>A0AAF3J4B3</accession>
<keyword evidence="1" id="KW-0812">Transmembrane</keyword>
<evidence type="ECO:0000313" key="2">
    <source>
        <dbReference type="Proteomes" id="UP000887575"/>
    </source>
</evidence>
<reference evidence="3" key="1">
    <citation type="submission" date="2024-02" db="UniProtKB">
        <authorList>
            <consortium name="WormBaseParasite"/>
        </authorList>
    </citation>
    <scope>IDENTIFICATION</scope>
</reference>
<name>A0AAF3J4B3_9BILA</name>
<dbReference type="Proteomes" id="UP000887575">
    <property type="component" value="Unassembled WGS sequence"/>
</dbReference>
<keyword evidence="1" id="KW-0472">Membrane</keyword>
<organism evidence="2 3">
    <name type="scientific">Mesorhabditis belari</name>
    <dbReference type="NCBI Taxonomy" id="2138241"/>
    <lineage>
        <taxon>Eukaryota</taxon>
        <taxon>Metazoa</taxon>
        <taxon>Ecdysozoa</taxon>
        <taxon>Nematoda</taxon>
        <taxon>Chromadorea</taxon>
        <taxon>Rhabditida</taxon>
        <taxon>Rhabditina</taxon>
        <taxon>Rhabditomorpha</taxon>
        <taxon>Rhabditoidea</taxon>
        <taxon>Rhabditidae</taxon>
        <taxon>Mesorhabditinae</taxon>
        <taxon>Mesorhabditis</taxon>
    </lineage>
</organism>
<proteinExistence type="predicted"/>
<dbReference type="AlphaFoldDB" id="A0AAF3J4B3"/>
<dbReference type="WBParaSite" id="MBELARI_LOCUS15341">
    <property type="protein sequence ID" value="MBELARI_LOCUS15341"/>
    <property type="gene ID" value="MBELARI_LOCUS15341"/>
</dbReference>
<evidence type="ECO:0000256" key="1">
    <source>
        <dbReference type="SAM" id="Phobius"/>
    </source>
</evidence>
<feature type="transmembrane region" description="Helical" evidence="1">
    <location>
        <begin position="47"/>
        <end position="70"/>
    </location>
</feature>
<feature type="transmembrane region" description="Helical" evidence="1">
    <location>
        <begin position="76"/>
        <end position="102"/>
    </location>
</feature>
<protein>
    <submittedName>
        <fullName evidence="3">Uncharacterized protein</fullName>
    </submittedName>
</protein>
<keyword evidence="2" id="KW-1185">Reference proteome</keyword>
<sequence>MHYSMQMLGHGLCLNRVFAVFFRVLWKVRQLTRTSISRRRADIRLSIMLVTTHLITICYFIGNYIVNYVYTSERPVFYYLVLEITPFIVHCMLCFVVIIFNVEYKRNGGTTKLSSNTPIK</sequence>
<evidence type="ECO:0000313" key="3">
    <source>
        <dbReference type="WBParaSite" id="MBELARI_LOCUS15341"/>
    </source>
</evidence>
<keyword evidence="1" id="KW-1133">Transmembrane helix</keyword>